<protein>
    <recommendedName>
        <fullName evidence="6 7">Octanoyltransferase</fullName>
        <ecNumber evidence="6 7">2.3.1.181</ecNumber>
    </recommendedName>
    <alternativeName>
        <fullName evidence="6">Lipoate-protein ligase B</fullName>
    </alternativeName>
    <alternativeName>
        <fullName evidence="6">Lipoyl/octanoyl transferase</fullName>
    </alternativeName>
    <alternativeName>
        <fullName evidence="6">Octanoyl-[acyl-carrier-protein]-protein N-octanoyltransferase</fullName>
    </alternativeName>
</protein>
<evidence type="ECO:0000256" key="4">
    <source>
        <dbReference type="ARBA" id="ARBA00023315"/>
    </source>
</evidence>
<dbReference type="AlphaFoldDB" id="A0A1I2J3E7"/>
<dbReference type="Gene3D" id="3.30.930.10">
    <property type="entry name" value="Bira Bifunctional Protein, Domain 2"/>
    <property type="match status" value="1"/>
</dbReference>
<feature type="binding site" evidence="6 9">
    <location>
        <begin position="151"/>
        <end position="153"/>
    </location>
    <ligand>
        <name>substrate</name>
    </ligand>
</feature>
<evidence type="ECO:0000256" key="7">
    <source>
        <dbReference type="PIRNR" id="PIRNR016262"/>
    </source>
</evidence>
<dbReference type="InterPro" id="IPR045864">
    <property type="entry name" value="aa-tRNA-synth_II/BPL/LPL"/>
</dbReference>
<feature type="domain" description="BPL/LPL catalytic" evidence="11">
    <location>
        <begin position="25"/>
        <end position="206"/>
    </location>
</feature>
<keyword evidence="2 6" id="KW-0963">Cytoplasm</keyword>
<comment type="pathway">
    <text evidence="1 6 7">Protein modification; protein lipoylation via endogenous pathway; protein N(6)-(lipoyl)lysine from octanoyl-[acyl-carrier-protein]: step 1/2.</text>
</comment>
<comment type="function">
    <text evidence="5 6 7">Catalyzes the transfer of endogenously produced octanoic acid from octanoyl-acyl-carrier-protein onto the lipoyl domains of lipoate-dependent enzymes. Lipoyl-ACP can also act as a substrate although octanoyl-ACP is likely to be the physiological substrate.</text>
</comment>
<organism evidence="12 13">
    <name type="scientific">Fontimonas thermophila</name>
    <dbReference type="NCBI Taxonomy" id="1076937"/>
    <lineage>
        <taxon>Bacteria</taxon>
        <taxon>Pseudomonadati</taxon>
        <taxon>Pseudomonadota</taxon>
        <taxon>Gammaproteobacteria</taxon>
        <taxon>Nevskiales</taxon>
        <taxon>Nevskiaceae</taxon>
        <taxon>Fontimonas</taxon>
    </lineage>
</organism>
<evidence type="ECO:0000256" key="3">
    <source>
        <dbReference type="ARBA" id="ARBA00022679"/>
    </source>
</evidence>
<evidence type="ECO:0000313" key="12">
    <source>
        <dbReference type="EMBL" id="SFF47251.1"/>
    </source>
</evidence>
<dbReference type="FunFam" id="3.30.930.10:FF:000020">
    <property type="entry name" value="Octanoyltransferase"/>
    <property type="match status" value="1"/>
</dbReference>
<feature type="binding site" evidence="6 9">
    <location>
        <begin position="138"/>
        <end position="140"/>
    </location>
    <ligand>
        <name>substrate</name>
    </ligand>
</feature>
<dbReference type="SUPFAM" id="SSF55681">
    <property type="entry name" value="Class II aaRS and biotin synthetases"/>
    <property type="match status" value="1"/>
</dbReference>
<feature type="site" description="Lowers pKa of active site Cys" evidence="6 10">
    <location>
        <position position="135"/>
    </location>
</feature>
<accession>A0A1I2J3E7</accession>
<dbReference type="Pfam" id="PF21948">
    <property type="entry name" value="LplA-B_cat"/>
    <property type="match status" value="1"/>
</dbReference>
<reference evidence="12 13" key="1">
    <citation type="submission" date="2016-10" db="EMBL/GenBank/DDBJ databases">
        <authorList>
            <person name="de Groot N.N."/>
        </authorList>
    </citation>
    <scope>NUCLEOTIDE SEQUENCE [LARGE SCALE GENOMIC DNA]</scope>
    <source>
        <strain evidence="12 13">DSM 23609</strain>
    </source>
</reference>
<dbReference type="CDD" id="cd16444">
    <property type="entry name" value="LipB"/>
    <property type="match status" value="1"/>
</dbReference>
<keyword evidence="4 6" id="KW-0012">Acyltransferase</keyword>
<evidence type="ECO:0000256" key="2">
    <source>
        <dbReference type="ARBA" id="ARBA00022490"/>
    </source>
</evidence>
<dbReference type="GO" id="GO:0033819">
    <property type="term" value="F:lipoyl(octanoyl) transferase activity"/>
    <property type="evidence" value="ECO:0007669"/>
    <property type="project" value="UniProtKB-EC"/>
</dbReference>
<keyword evidence="13" id="KW-1185">Reference proteome</keyword>
<comment type="miscellaneous">
    <text evidence="6">In the reaction, the free carboxyl group of octanoic acid is attached via an amide linkage to the epsilon-amino group of a specific lysine residue of lipoyl domains of lipoate-dependent enzymes.</text>
</comment>
<evidence type="ECO:0000256" key="8">
    <source>
        <dbReference type="PIRSR" id="PIRSR016262-1"/>
    </source>
</evidence>
<evidence type="ECO:0000256" key="10">
    <source>
        <dbReference type="PIRSR" id="PIRSR016262-3"/>
    </source>
</evidence>
<evidence type="ECO:0000256" key="5">
    <source>
        <dbReference type="ARBA" id="ARBA00024732"/>
    </source>
</evidence>
<dbReference type="PROSITE" id="PS01313">
    <property type="entry name" value="LIPB"/>
    <property type="match status" value="1"/>
</dbReference>
<sequence>MRDLGCVDYTESFTRMRAFTATRDAQTPDEIWLLEHPPVFTQGQAGRAEHLLAPGDIPVVQSDRGGQVTYHGPGQLVVYFLLDLTRLGYGVRSLVTRIEQAMIDVLAGYGIHGYADRDAPGVYVDDAGGHPGRAKIGSLGLRVRRGCTYHGLSLNVAMDLAPFSRINPCGQSGLRMTQIADLGGPSAVATVAHDLIPHLLHRLGYA</sequence>
<dbReference type="EMBL" id="FOOC01000005">
    <property type="protein sequence ID" value="SFF47251.1"/>
    <property type="molecule type" value="Genomic_DNA"/>
</dbReference>
<comment type="catalytic activity">
    <reaction evidence="6 7">
        <text>octanoyl-[ACP] + L-lysyl-[protein] = N(6)-octanoyl-L-lysyl-[protein] + holo-[ACP] + H(+)</text>
        <dbReference type="Rhea" id="RHEA:17665"/>
        <dbReference type="Rhea" id="RHEA-COMP:9636"/>
        <dbReference type="Rhea" id="RHEA-COMP:9685"/>
        <dbReference type="Rhea" id="RHEA-COMP:9752"/>
        <dbReference type="Rhea" id="RHEA-COMP:9928"/>
        <dbReference type="ChEBI" id="CHEBI:15378"/>
        <dbReference type="ChEBI" id="CHEBI:29969"/>
        <dbReference type="ChEBI" id="CHEBI:64479"/>
        <dbReference type="ChEBI" id="CHEBI:78463"/>
        <dbReference type="ChEBI" id="CHEBI:78809"/>
        <dbReference type="EC" id="2.3.1.181"/>
    </reaction>
</comment>
<dbReference type="InterPro" id="IPR004143">
    <property type="entry name" value="BPL_LPL_catalytic"/>
</dbReference>
<evidence type="ECO:0000256" key="9">
    <source>
        <dbReference type="PIRSR" id="PIRSR016262-2"/>
    </source>
</evidence>
<dbReference type="HAMAP" id="MF_00013">
    <property type="entry name" value="LipB"/>
    <property type="match status" value="1"/>
</dbReference>
<dbReference type="PANTHER" id="PTHR10993">
    <property type="entry name" value="OCTANOYLTRANSFERASE"/>
    <property type="match status" value="1"/>
</dbReference>
<evidence type="ECO:0000259" key="11">
    <source>
        <dbReference type="PROSITE" id="PS51733"/>
    </source>
</evidence>
<dbReference type="NCBIfam" id="TIGR00214">
    <property type="entry name" value="lipB"/>
    <property type="match status" value="1"/>
</dbReference>
<evidence type="ECO:0000256" key="6">
    <source>
        <dbReference type="HAMAP-Rule" id="MF_00013"/>
    </source>
</evidence>
<dbReference type="EC" id="2.3.1.181" evidence="6 7"/>
<proteinExistence type="inferred from homology"/>
<dbReference type="Proteomes" id="UP000199771">
    <property type="component" value="Unassembled WGS sequence"/>
</dbReference>
<feature type="binding site" evidence="6 9">
    <location>
        <begin position="64"/>
        <end position="71"/>
    </location>
    <ligand>
        <name>substrate</name>
    </ligand>
</feature>
<dbReference type="GO" id="GO:0005737">
    <property type="term" value="C:cytoplasm"/>
    <property type="evidence" value="ECO:0007669"/>
    <property type="project" value="UniProtKB-SubCell"/>
</dbReference>
<dbReference type="GO" id="GO:0009249">
    <property type="term" value="P:protein lipoylation"/>
    <property type="evidence" value="ECO:0007669"/>
    <property type="project" value="InterPro"/>
</dbReference>
<dbReference type="InterPro" id="IPR000544">
    <property type="entry name" value="Octanoyltransferase"/>
</dbReference>
<dbReference type="InterPro" id="IPR020605">
    <property type="entry name" value="Octanoyltransferase_CS"/>
</dbReference>
<gene>
    <name evidence="6" type="primary">lipB</name>
    <name evidence="12" type="ORF">SAMN04488120_10537</name>
</gene>
<comment type="subcellular location">
    <subcellularLocation>
        <location evidence="6">Cytoplasm</location>
    </subcellularLocation>
</comment>
<name>A0A1I2J3E7_9GAMM</name>
<dbReference type="PIRSF" id="PIRSF016262">
    <property type="entry name" value="LPLase"/>
    <property type="match status" value="1"/>
</dbReference>
<dbReference type="PROSITE" id="PS51733">
    <property type="entry name" value="BPL_LPL_CATALYTIC"/>
    <property type="match status" value="1"/>
</dbReference>
<dbReference type="STRING" id="1076937.SAMN04488120_10537"/>
<dbReference type="NCBIfam" id="NF010922">
    <property type="entry name" value="PRK14342.1"/>
    <property type="match status" value="1"/>
</dbReference>
<evidence type="ECO:0000256" key="1">
    <source>
        <dbReference type="ARBA" id="ARBA00004821"/>
    </source>
</evidence>
<feature type="active site" description="Acyl-thioester intermediate" evidence="6 8">
    <location>
        <position position="169"/>
    </location>
</feature>
<dbReference type="PANTHER" id="PTHR10993:SF7">
    <property type="entry name" value="LIPOYLTRANSFERASE 2, MITOCHONDRIAL-RELATED"/>
    <property type="match status" value="1"/>
</dbReference>
<evidence type="ECO:0000313" key="13">
    <source>
        <dbReference type="Proteomes" id="UP000199771"/>
    </source>
</evidence>
<keyword evidence="3 6" id="KW-0808">Transferase</keyword>
<dbReference type="UniPathway" id="UPA00538">
    <property type="reaction ID" value="UER00592"/>
</dbReference>
<comment type="similarity">
    <text evidence="6 7">Belongs to the LipB family.</text>
</comment>